<feature type="transmembrane region" description="Helical" evidence="15">
    <location>
        <begin position="597"/>
        <end position="618"/>
    </location>
</feature>
<evidence type="ECO:0000256" key="15">
    <source>
        <dbReference type="SAM" id="Phobius"/>
    </source>
</evidence>
<evidence type="ECO:0000256" key="3">
    <source>
        <dbReference type="ARBA" id="ARBA00022448"/>
    </source>
</evidence>
<dbReference type="Gene3D" id="1.20.1640.10">
    <property type="entry name" value="Multidrug efflux transporter AcrB transmembrane domain"/>
    <property type="match status" value="2"/>
</dbReference>
<keyword evidence="8" id="KW-0443">Lipid metabolism</keyword>
<name>A0AAD4KBS9_9MUSC</name>
<comment type="similarity">
    <text evidence="2">Belongs to the patched family.</text>
</comment>
<comment type="subcellular location">
    <subcellularLocation>
        <location evidence="1">Endomembrane system</location>
        <topology evidence="1">Multi-pass membrane protein</topology>
    </subcellularLocation>
</comment>
<dbReference type="Pfam" id="PF22314">
    <property type="entry name" value="NPC1_MLD"/>
    <property type="match status" value="1"/>
</dbReference>
<keyword evidence="9 15" id="KW-0472">Membrane</keyword>
<dbReference type="FunFam" id="1.20.1640.10:FF:000008">
    <property type="entry name" value="NPC intracellular cholesterol transporter 1"/>
    <property type="match status" value="1"/>
</dbReference>
<dbReference type="InterPro" id="IPR032190">
    <property type="entry name" value="NPC1_N"/>
</dbReference>
<evidence type="ECO:0000256" key="2">
    <source>
        <dbReference type="ARBA" id="ARBA00005585"/>
    </source>
</evidence>
<feature type="signal peptide" evidence="16">
    <location>
        <begin position="1"/>
        <end position="24"/>
    </location>
</feature>
<evidence type="ECO:0000259" key="17">
    <source>
        <dbReference type="PROSITE" id="PS50156"/>
    </source>
</evidence>
<evidence type="ECO:0000256" key="6">
    <source>
        <dbReference type="ARBA" id="ARBA00022729"/>
    </source>
</evidence>
<dbReference type="EMBL" id="JAJJHW010000095">
    <property type="protein sequence ID" value="KAH8387081.1"/>
    <property type="molecule type" value="Genomic_DNA"/>
</dbReference>
<evidence type="ECO:0000256" key="5">
    <source>
        <dbReference type="ARBA" id="ARBA00022692"/>
    </source>
</evidence>
<organism evidence="18 19">
    <name type="scientific">Drosophila rubida</name>
    <dbReference type="NCBI Taxonomy" id="30044"/>
    <lineage>
        <taxon>Eukaryota</taxon>
        <taxon>Metazoa</taxon>
        <taxon>Ecdysozoa</taxon>
        <taxon>Arthropoda</taxon>
        <taxon>Hexapoda</taxon>
        <taxon>Insecta</taxon>
        <taxon>Pterygota</taxon>
        <taxon>Neoptera</taxon>
        <taxon>Endopterygota</taxon>
        <taxon>Diptera</taxon>
        <taxon>Brachycera</taxon>
        <taxon>Muscomorpha</taxon>
        <taxon>Ephydroidea</taxon>
        <taxon>Drosophilidae</taxon>
        <taxon>Drosophila</taxon>
    </lineage>
</organism>
<evidence type="ECO:0000256" key="14">
    <source>
        <dbReference type="ARBA" id="ARBA00034049"/>
    </source>
</evidence>
<evidence type="ECO:0000256" key="16">
    <source>
        <dbReference type="SAM" id="SignalP"/>
    </source>
</evidence>
<evidence type="ECO:0000256" key="12">
    <source>
        <dbReference type="ARBA" id="ARBA00023180"/>
    </source>
</evidence>
<evidence type="ECO:0000256" key="8">
    <source>
        <dbReference type="ARBA" id="ARBA00023098"/>
    </source>
</evidence>
<keyword evidence="12" id="KW-0325">Glycoprotein</keyword>
<keyword evidence="19" id="KW-1185">Reference proteome</keyword>
<dbReference type="InterPro" id="IPR004765">
    <property type="entry name" value="NPC1-like"/>
</dbReference>
<proteinExistence type="inferred from homology"/>
<dbReference type="GO" id="GO:0015485">
    <property type="term" value="F:cholesterol binding"/>
    <property type="evidence" value="ECO:0007669"/>
    <property type="project" value="TreeGrafter"/>
</dbReference>
<accession>A0AAD4KBS9</accession>
<gene>
    <name evidence="18" type="ORF">KR093_004563</name>
</gene>
<keyword evidence="3" id="KW-0813">Transport</keyword>
<dbReference type="GO" id="GO:0005886">
    <property type="term" value="C:plasma membrane"/>
    <property type="evidence" value="ECO:0007669"/>
    <property type="project" value="TreeGrafter"/>
</dbReference>
<feature type="transmembrane region" description="Helical" evidence="15">
    <location>
        <begin position="630"/>
        <end position="654"/>
    </location>
</feature>
<protein>
    <recommendedName>
        <fullName evidence="17">SSD domain-containing protein</fullName>
    </recommendedName>
</protein>
<dbReference type="PANTHER" id="PTHR45727:SF6">
    <property type="entry name" value="NPC INTRACELLULAR CHOLESTEROL TRANSPORTER 1 HOMOLOG 1B"/>
    <property type="match status" value="1"/>
</dbReference>
<keyword evidence="6 16" id="KW-0732">Signal</keyword>
<evidence type="ECO:0000256" key="4">
    <source>
        <dbReference type="ARBA" id="ARBA00022548"/>
    </source>
</evidence>
<keyword evidence="5 15" id="KW-0812">Transmembrane</keyword>
<dbReference type="AlphaFoldDB" id="A0AAD4KBS9"/>
<evidence type="ECO:0000256" key="7">
    <source>
        <dbReference type="ARBA" id="ARBA00022989"/>
    </source>
</evidence>
<dbReference type="GO" id="GO:0042632">
    <property type="term" value="P:cholesterol homeostasis"/>
    <property type="evidence" value="ECO:0007669"/>
    <property type="project" value="TreeGrafter"/>
</dbReference>
<keyword evidence="10" id="KW-1015">Disulfide bond</keyword>
<dbReference type="Pfam" id="PF16414">
    <property type="entry name" value="NPC1_N"/>
    <property type="match status" value="1"/>
</dbReference>
<feature type="transmembrane region" description="Helical" evidence="15">
    <location>
        <begin position="1208"/>
        <end position="1231"/>
    </location>
</feature>
<evidence type="ECO:0000313" key="19">
    <source>
        <dbReference type="Proteomes" id="UP001200034"/>
    </source>
</evidence>
<evidence type="ECO:0000256" key="1">
    <source>
        <dbReference type="ARBA" id="ARBA00004127"/>
    </source>
</evidence>
<evidence type="ECO:0000256" key="13">
    <source>
        <dbReference type="ARBA" id="ARBA00023221"/>
    </source>
</evidence>
<evidence type="ECO:0000256" key="11">
    <source>
        <dbReference type="ARBA" id="ARBA00023166"/>
    </source>
</evidence>
<dbReference type="NCBIfam" id="TIGR00917">
    <property type="entry name" value="2A060601"/>
    <property type="match status" value="1"/>
</dbReference>
<feature type="transmembrane region" description="Helical" evidence="15">
    <location>
        <begin position="660"/>
        <end position="682"/>
    </location>
</feature>
<feature type="transmembrane region" description="Helical" evidence="15">
    <location>
        <begin position="736"/>
        <end position="761"/>
    </location>
</feature>
<sequence length="1258" mass="139552">MEVKCALLGALLLLLLASLRSATANCIWYGESHMIGEHAQNLWYTGEALALSDADAEAVFARRCPTLYKEYKGASGAEELRLCCDPKQVHTMDSGLTQADGVYSRCPTCSLNIAQTVCAMTCAQNQSLFLTAYVELNPNGVEFVEHIDYRIEDETVQRIYNSCDSIQHPQTGRPAMDLGCGAYNAKTCNYRRWYHFMGDSESSDYVPFMINYLWSEDAVEGSEEIYLKLHPLDCGQSYEGNYACACIDCEQSCPLTEAPTGYQPPWQIAGLYGITFIVSLVVGVAIVLFICWGATGHRKAPARVCMPTLYGEFLYLGCRAWGGFCAKHPVLVLALCSWAIGGLGYGVRYMKVTTDPVELWASEESQTRIEKDYFDQHFGPFYRTNQLFVKPTKKDTFTHETASGLLTFGPAYEQSFLQEVFELQEQIMQLGMEDGAGLDKICYAPVLYPGVTPTVDDCLIQSIYGYFQNDMSKFQNSYVDSQNYTVNYLNQIEDCLRVPMMEDCFSTYGGPIEPGIAVGGMPEVEVGEDPDYMLASGLVLTFLGKNQNDESRLEPNFAWEKLFVDFMKNYTSERLDIAYSAERSIQDAIVELSEGEVGTVVISYVVMFLYVAIALGRIRSCLGFLRDSRIMLAVSGIVIVLASVLCSLGFWGYIGITTTMLAIEVIPFLVLAVGVDNIFIMVHTYQRLEHTRYATIHEAIGEAIGQVGPSILQTASSEFACFAIGAISEMPAVKTFAMYAAAAILFDFLLQITAFVALMAIDEQRYRDGRLDMLCCVRSKAKEQASSSSASHEVGVLEQLFKNFYAPFLLKKPVKIVVLLVFTVVTCLSLMVMPSIEPGLDQEMSMPQDSHVVKYFRYMDELLAMGAPVYWVLKPGLDYSQPEHQNYICGGVECNNDSLSVQLYTQSRYPHITSLARPASSWIDDYVDWISIADCCKYNRTTGAFCPSNSKSDDCLPCEREFTEDGLRPSSATFDKYVPFFLSDLPDAECAKAGRPSYADAVIYTLDDNGLATILDTHFMQYSTTSTTSDKFVAALREARRVQADINGMFAKNGIETEVFPYCVFFIYYEQYLTIWDDALVSLGLSLAAIFAVTLLLTGLDITSALIVLFMVVCILINMGGMMWAWSITLNAISLVNLVVCVGIGVEFVAHIVRSFKQGQGSAQQRALHSLTVTGSSVLSGITLTKFAGIVVLAFSKSQVFQVFYFRMYLGIVLIGAAHGLILLPVLLSLLGPLDRLARRSSSESLSAWQRRPSNQAK</sequence>
<dbReference type="GO" id="GO:0030299">
    <property type="term" value="P:intestinal cholesterol absorption"/>
    <property type="evidence" value="ECO:0007669"/>
    <property type="project" value="TreeGrafter"/>
</dbReference>
<dbReference type="PROSITE" id="PS50156">
    <property type="entry name" value="SSD"/>
    <property type="match status" value="1"/>
</dbReference>
<keyword evidence="13" id="KW-0753">Steroid metabolism</keyword>
<reference evidence="18" key="1">
    <citation type="journal article" date="2021" name="Mol. Ecol. Resour.">
        <title>Phylogenomic analyses of the genus Drosophila reveals genomic signals of climate adaptation.</title>
        <authorList>
            <person name="Li F."/>
            <person name="Rane R.V."/>
            <person name="Luria V."/>
            <person name="Xiong Z."/>
            <person name="Chen J."/>
            <person name="Li Z."/>
            <person name="Catullo R.A."/>
            <person name="Griffin P.C."/>
            <person name="Schiffer M."/>
            <person name="Pearce S."/>
            <person name="Lee S.F."/>
            <person name="McElroy K."/>
            <person name="Stocker A."/>
            <person name="Shirriffs J."/>
            <person name="Cockerell F."/>
            <person name="Coppin C."/>
            <person name="Sgro C.M."/>
            <person name="Karger A."/>
            <person name="Cain J.W."/>
            <person name="Weber J.A."/>
            <person name="Santpere G."/>
            <person name="Kirschner M.W."/>
            <person name="Hoffmann A.A."/>
            <person name="Oakeshott J.G."/>
            <person name="Zhang G."/>
        </authorList>
    </citation>
    <scope>NUCLEOTIDE SEQUENCE</scope>
    <source>
        <strain evidence="18">BGI-SZ-2011g</strain>
    </source>
</reference>
<keyword evidence="4" id="KW-0153">Cholesterol metabolism</keyword>
<comment type="caution">
    <text evidence="18">The sequence shown here is derived from an EMBL/GenBank/DDBJ whole genome shotgun (WGS) entry which is preliminary data.</text>
</comment>
<dbReference type="GO" id="GO:0008203">
    <property type="term" value="P:cholesterol metabolic process"/>
    <property type="evidence" value="ECO:0007669"/>
    <property type="project" value="UniProtKB-KW"/>
</dbReference>
<dbReference type="Pfam" id="PF12349">
    <property type="entry name" value="Sterol-sensing"/>
    <property type="match status" value="1"/>
</dbReference>
<dbReference type="InterPro" id="IPR053958">
    <property type="entry name" value="HMGCR/SNAP/NPC1-like_SSD"/>
</dbReference>
<dbReference type="GO" id="GO:0030301">
    <property type="term" value="P:cholesterol transport"/>
    <property type="evidence" value="ECO:0007669"/>
    <property type="project" value="UniProtKB-ARBA"/>
</dbReference>
<dbReference type="FunFam" id="1.20.1640.10:FF:000010">
    <property type="entry name" value="NPC intracellular cholesterol transporter 1"/>
    <property type="match status" value="1"/>
</dbReference>
<dbReference type="InterPro" id="IPR053956">
    <property type="entry name" value="NPC1_MLD"/>
</dbReference>
<feature type="transmembrane region" description="Helical" evidence="15">
    <location>
        <begin position="1079"/>
        <end position="1098"/>
    </location>
</feature>
<dbReference type="GO" id="GO:0005319">
    <property type="term" value="F:lipid transporter activity"/>
    <property type="evidence" value="ECO:0007669"/>
    <property type="project" value="InterPro"/>
</dbReference>
<feature type="transmembrane region" description="Helical" evidence="15">
    <location>
        <begin position="269"/>
        <end position="294"/>
    </location>
</feature>
<feature type="transmembrane region" description="Helical" evidence="15">
    <location>
        <begin position="816"/>
        <end position="834"/>
    </location>
</feature>
<feature type="chain" id="PRO_5042170776" description="SSD domain-containing protein" evidence="16">
    <location>
        <begin position="25"/>
        <end position="1258"/>
    </location>
</feature>
<keyword evidence="7 15" id="KW-1133">Transmembrane helix</keyword>
<dbReference type="PANTHER" id="PTHR45727">
    <property type="entry name" value="NPC INTRACELLULAR CHOLESTEROL TRANSPORTER 1"/>
    <property type="match status" value="1"/>
</dbReference>
<dbReference type="Proteomes" id="UP001200034">
    <property type="component" value="Unassembled WGS sequence"/>
</dbReference>
<evidence type="ECO:0000313" key="18">
    <source>
        <dbReference type="EMBL" id="KAH8387081.1"/>
    </source>
</evidence>
<feature type="transmembrane region" description="Helical" evidence="15">
    <location>
        <begin position="1171"/>
        <end position="1196"/>
    </location>
</feature>
<evidence type="ECO:0000256" key="10">
    <source>
        <dbReference type="ARBA" id="ARBA00023157"/>
    </source>
</evidence>
<evidence type="ECO:0000256" key="9">
    <source>
        <dbReference type="ARBA" id="ARBA00023136"/>
    </source>
</evidence>
<dbReference type="GO" id="GO:0012505">
    <property type="term" value="C:endomembrane system"/>
    <property type="evidence" value="ECO:0007669"/>
    <property type="project" value="UniProtKB-SubCell"/>
</dbReference>
<dbReference type="InterPro" id="IPR000731">
    <property type="entry name" value="SSD"/>
</dbReference>
<comment type="catalytic activity">
    <reaction evidence="14">
        <text>cholesterol(in) = cholesterol(out)</text>
        <dbReference type="Rhea" id="RHEA:39747"/>
        <dbReference type="ChEBI" id="CHEBI:16113"/>
    </reaction>
</comment>
<keyword evidence="11" id="KW-1207">Sterol metabolism</keyword>
<feature type="transmembrane region" description="Helical" evidence="15">
    <location>
        <begin position="1132"/>
        <end position="1150"/>
    </location>
</feature>
<dbReference type="SUPFAM" id="SSF82866">
    <property type="entry name" value="Multidrug efflux transporter AcrB transmembrane domain"/>
    <property type="match status" value="2"/>
</dbReference>
<feature type="transmembrane region" description="Helical" evidence="15">
    <location>
        <begin position="1105"/>
        <end position="1126"/>
    </location>
</feature>
<feature type="domain" description="SSD" evidence="17">
    <location>
        <begin position="596"/>
        <end position="761"/>
    </location>
</feature>